<sequence>MLTDSQFATYHTEGFVVVPDVIPPADLALVRDDVETLFALDHPGRMLETDGTTVRGVHGCHQVSSLFDRLTRLPRLLGAAEQVLESKVYVYQSKVNAKLALRGDVWPWHQDYIFWEREDGMRTPRAMNIALFLDDATDFNGPLLFLPGSHLLGTVRTERRSAGDDWAANLKADLNYQLSPRQLASVAADLGIRAATGTAGSLLLFDPRLIHGSGTNMSPQDRRLLLITYNSVDNVPVPVPNPRPEFLVSTDTTALTAWEAGLGA</sequence>
<dbReference type="Gene3D" id="2.60.120.620">
    <property type="entry name" value="q2cbj1_9rhob like domain"/>
    <property type="match status" value="1"/>
</dbReference>
<name>A0ABR6BBG4_9PSEU</name>
<reference evidence="1 2" key="1">
    <citation type="submission" date="2020-08" db="EMBL/GenBank/DDBJ databases">
        <title>Genomic Encyclopedia of Archaeal and Bacterial Type Strains, Phase II (KMG-II): from individual species to whole genera.</title>
        <authorList>
            <person name="Goeker M."/>
        </authorList>
    </citation>
    <scope>NUCLEOTIDE SEQUENCE [LARGE SCALE GENOMIC DNA]</scope>
    <source>
        <strain evidence="1 2">DSM 43850</strain>
    </source>
</reference>
<organism evidence="1 2">
    <name type="scientific">Kutzneria viridogrisea</name>
    <dbReference type="NCBI Taxonomy" id="47990"/>
    <lineage>
        <taxon>Bacteria</taxon>
        <taxon>Bacillati</taxon>
        <taxon>Actinomycetota</taxon>
        <taxon>Actinomycetes</taxon>
        <taxon>Pseudonocardiales</taxon>
        <taxon>Pseudonocardiaceae</taxon>
        <taxon>Kutzneria</taxon>
    </lineage>
</organism>
<dbReference type="SUPFAM" id="SSF51197">
    <property type="entry name" value="Clavaminate synthase-like"/>
    <property type="match status" value="1"/>
</dbReference>
<dbReference type="EMBL" id="JACJID010000001">
    <property type="protein sequence ID" value="MBA8924212.1"/>
    <property type="molecule type" value="Genomic_DNA"/>
</dbReference>
<evidence type="ECO:0000313" key="2">
    <source>
        <dbReference type="Proteomes" id="UP000517916"/>
    </source>
</evidence>
<dbReference type="PANTHER" id="PTHR20883">
    <property type="entry name" value="PHYTANOYL-COA DIOXYGENASE DOMAIN CONTAINING 1"/>
    <property type="match status" value="1"/>
</dbReference>
<dbReference type="InterPro" id="IPR008775">
    <property type="entry name" value="Phytyl_CoA_dOase-like"/>
</dbReference>
<keyword evidence="1" id="KW-0560">Oxidoreductase</keyword>
<dbReference type="PANTHER" id="PTHR20883:SF48">
    <property type="entry name" value="ECTOINE DIOXYGENASE"/>
    <property type="match status" value="1"/>
</dbReference>
<dbReference type="EC" id="1.14.11.-" evidence="1"/>
<dbReference type="Pfam" id="PF05721">
    <property type="entry name" value="PhyH"/>
    <property type="match status" value="1"/>
</dbReference>
<accession>A0ABR6BBG4</accession>
<protein>
    <submittedName>
        <fullName evidence="1">Ectoine hydroxylase</fullName>
        <ecNumber evidence="1">1.14.11.-</ecNumber>
    </submittedName>
</protein>
<gene>
    <name evidence="1" type="ORF">BC739_001409</name>
</gene>
<dbReference type="Proteomes" id="UP000517916">
    <property type="component" value="Unassembled WGS sequence"/>
</dbReference>
<dbReference type="GO" id="GO:0016491">
    <property type="term" value="F:oxidoreductase activity"/>
    <property type="evidence" value="ECO:0007669"/>
    <property type="project" value="UniProtKB-KW"/>
</dbReference>
<keyword evidence="2" id="KW-1185">Reference proteome</keyword>
<evidence type="ECO:0000313" key="1">
    <source>
        <dbReference type="EMBL" id="MBA8924212.1"/>
    </source>
</evidence>
<comment type="caution">
    <text evidence="1">The sequence shown here is derived from an EMBL/GenBank/DDBJ whole genome shotgun (WGS) entry which is preliminary data.</text>
</comment>
<proteinExistence type="predicted"/>
<dbReference type="RefSeq" id="WP_182836650.1">
    <property type="nucleotide sequence ID" value="NZ_BAAABQ010000079.1"/>
</dbReference>